<gene>
    <name evidence="2" type="ORF">COT91_04690</name>
</gene>
<accession>A0A2H0VCM2</accession>
<keyword evidence="1" id="KW-0812">Transmembrane</keyword>
<proteinExistence type="predicted"/>
<evidence type="ECO:0000256" key="1">
    <source>
        <dbReference type="SAM" id="Phobius"/>
    </source>
</evidence>
<organism evidence="2 3">
    <name type="scientific">Candidatus Doudnabacteria bacterium CG10_big_fil_rev_8_21_14_0_10_41_10</name>
    <dbReference type="NCBI Taxonomy" id="1974551"/>
    <lineage>
        <taxon>Bacteria</taxon>
        <taxon>Candidatus Doudnaibacteriota</taxon>
    </lineage>
</organism>
<sequence length="460" mass="51150">MSKLKNKNQAGIVLVLTVVFGGILATVLVSLTGYFIFQYKAGLQKVSWASALEIAEVGVNYYRWHLAHAPDDYQDGTGAAGPYVHTYSDPEAGEIGSFSLNIIPPEAGSTIVTIESTGWTNRHPKVTRTVKVRYGIPSVAQYSFLSDASSWYGGSITVNGRIHSNNGIRMDGTNLSTVNSHKETYMCGSETGCSPPQTKDGVWGAGGDSALWRFPVTKIDFDSITADLATVRQTAIDSGTRFTASGGFGYHTVFQSNGTVDVYRVTGTRTRRGYNNGSCMNLPERIWNQNYIGSYDLSSDNIFFFEDDVWVEGIVSGRATVVAAHYPFDSEDTKIWIRNNIVYDVKDGSTVLGLISKDDIYFVLDIPDDFKIDAAMIAQDGQIIRHSYGYWWLCSSYSNAMRNSLSIYGSIMSKEKSYWNYGSYSGFYTRTVNYDSNLFYLPPPYFPTTGEYEFISWEEL</sequence>
<keyword evidence="1" id="KW-1133">Transmembrane helix</keyword>
<evidence type="ECO:0000313" key="2">
    <source>
        <dbReference type="EMBL" id="PIR96821.1"/>
    </source>
</evidence>
<feature type="transmembrane region" description="Helical" evidence="1">
    <location>
        <begin position="12"/>
        <end position="37"/>
    </location>
</feature>
<name>A0A2H0VCM2_9BACT</name>
<dbReference type="EMBL" id="PFAJ01000061">
    <property type="protein sequence ID" value="PIR96821.1"/>
    <property type="molecule type" value="Genomic_DNA"/>
</dbReference>
<comment type="caution">
    <text evidence="2">The sequence shown here is derived from an EMBL/GenBank/DDBJ whole genome shotgun (WGS) entry which is preliminary data.</text>
</comment>
<evidence type="ECO:0000313" key="3">
    <source>
        <dbReference type="Proteomes" id="UP000230557"/>
    </source>
</evidence>
<dbReference type="AlphaFoldDB" id="A0A2H0VCM2"/>
<dbReference type="Proteomes" id="UP000230557">
    <property type="component" value="Unassembled WGS sequence"/>
</dbReference>
<protein>
    <recommendedName>
        <fullName evidence="4">DUF4900 domain-containing protein</fullName>
    </recommendedName>
</protein>
<reference evidence="3" key="1">
    <citation type="submission" date="2017-09" db="EMBL/GenBank/DDBJ databases">
        <title>Depth-based differentiation of microbial function through sediment-hosted aquifers and enrichment of novel symbionts in the deep terrestrial subsurface.</title>
        <authorList>
            <person name="Probst A.J."/>
            <person name="Ladd B."/>
            <person name="Jarett J.K."/>
            <person name="Geller-Mcgrath D.E."/>
            <person name="Sieber C.M.K."/>
            <person name="Emerson J.B."/>
            <person name="Anantharaman K."/>
            <person name="Thomas B.C."/>
            <person name="Malmstrom R."/>
            <person name="Stieglmeier M."/>
            <person name="Klingl A."/>
            <person name="Woyke T."/>
            <person name="Ryan C.M."/>
            <person name="Banfield J.F."/>
        </authorList>
    </citation>
    <scope>NUCLEOTIDE SEQUENCE [LARGE SCALE GENOMIC DNA]</scope>
</reference>
<keyword evidence="1" id="KW-0472">Membrane</keyword>
<evidence type="ECO:0008006" key="4">
    <source>
        <dbReference type="Google" id="ProtNLM"/>
    </source>
</evidence>